<dbReference type="PANTHER" id="PTHR44591:SF3">
    <property type="entry name" value="RESPONSE REGULATORY DOMAIN-CONTAINING PROTEIN"/>
    <property type="match status" value="1"/>
</dbReference>
<keyword evidence="5" id="KW-1185">Reference proteome</keyword>
<dbReference type="SUPFAM" id="SSF52172">
    <property type="entry name" value="CheY-like"/>
    <property type="match status" value="1"/>
</dbReference>
<dbReference type="Pfam" id="PF00072">
    <property type="entry name" value="Response_reg"/>
    <property type="match status" value="1"/>
</dbReference>
<dbReference type="GO" id="GO:0000160">
    <property type="term" value="P:phosphorelay signal transduction system"/>
    <property type="evidence" value="ECO:0007669"/>
    <property type="project" value="InterPro"/>
</dbReference>
<evidence type="ECO:0000256" key="1">
    <source>
        <dbReference type="ARBA" id="ARBA00022553"/>
    </source>
</evidence>
<evidence type="ECO:0000256" key="2">
    <source>
        <dbReference type="PROSITE-ProRule" id="PRU00169"/>
    </source>
</evidence>
<dbReference type="InterPro" id="IPR001789">
    <property type="entry name" value="Sig_transdc_resp-reg_receiver"/>
</dbReference>
<dbReference type="PROSITE" id="PS50110">
    <property type="entry name" value="RESPONSE_REGULATORY"/>
    <property type="match status" value="1"/>
</dbReference>
<comment type="caution">
    <text evidence="2">Lacks conserved residue(s) required for the propagation of feature annotation.</text>
</comment>
<name>A0A4R6YTW6_9GAMM</name>
<dbReference type="SMART" id="SM00448">
    <property type="entry name" value="REC"/>
    <property type="match status" value="1"/>
</dbReference>
<dbReference type="EMBL" id="SNZH01000010">
    <property type="protein sequence ID" value="TDR41754.1"/>
    <property type="molecule type" value="Genomic_DNA"/>
</dbReference>
<accession>A0A4R6YTW6</accession>
<gene>
    <name evidence="4" type="ORF">DFR29_110238</name>
</gene>
<keyword evidence="1" id="KW-0597">Phosphoprotein</keyword>
<evidence type="ECO:0000313" key="4">
    <source>
        <dbReference type="EMBL" id="TDR41754.1"/>
    </source>
</evidence>
<feature type="domain" description="Response regulatory" evidence="3">
    <location>
        <begin position="12"/>
        <end position="128"/>
    </location>
</feature>
<dbReference type="RefSeq" id="WP_133819825.1">
    <property type="nucleotide sequence ID" value="NZ_SNZH01000010.1"/>
</dbReference>
<organism evidence="4 5">
    <name type="scientific">Tahibacter aquaticus</name>
    <dbReference type="NCBI Taxonomy" id="520092"/>
    <lineage>
        <taxon>Bacteria</taxon>
        <taxon>Pseudomonadati</taxon>
        <taxon>Pseudomonadota</taxon>
        <taxon>Gammaproteobacteria</taxon>
        <taxon>Lysobacterales</taxon>
        <taxon>Rhodanobacteraceae</taxon>
        <taxon>Tahibacter</taxon>
    </lineage>
</organism>
<dbReference type="InterPro" id="IPR011006">
    <property type="entry name" value="CheY-like_superfamily"/>
</dbReference>
<dbReference type="AlphaFoldDB" id="A0A4R6YTW6"/>
<sequence>MNPADNADDTPSILLVDAEILARTPIAAYLRECGYLVIEAATTDEAWTLLERRQPLVDIVFCALDTPGARDGFALAKAVRSRWPDIHVVLAGTLQKAAEVATELCDDGPHLRKPYDSQLLVNWIKRLRASARR</sequence>
<dbReference type="Gene3D" id="3.40.50.2300">
    <property type="match status" value="1"/>
</dbReference>
<reference evidence="4 5" key="1">
    <citation type="submission" date="2019-03" db="EMBL/GenBank/DDBJ databases">
        <title>Genomic Encyclopedia of Type Strains, Phase IV (KMG-IV): sequencing the most valuable type-strain genomes for metagenomic binning, comparative biology and taxonomic classification.</title>
        <authorList>
            <person name="Goeker M."/>
        </authorList>
    </citation>
    <scope>NUCLEOTIDE SEQUENCE [LARGE SCALE GENOMIC DNA]</scope>
    <source>
        <strain evidence="4 5">DSM 21667</strain>
    </source>
</reference>
<evidence type="ECO:0000259" key="3">
    <source>
        <dbReference type="PROSITE" id="PS50110"/>
    </source>
</evidence>
<dbReference type="Proteomes" id="UP000295293">
    <property type="component" value="Unassembled WGS sequence"/>
</dbReference>
<protein>
    <submittedName>
        <fullName evidence="4">Response regulator receiver domain-containing protein</fullName>
    </submittedName>
</protein>
<proteinExistence type="predicted"/>
<dbReference type="OrthoDB" id="9784719at2"/>
<comment type="caution">
    <text evidence="4">The sequence shown here is derived from an EMBL/GenBank/DDBJ whole genome shotgun (WGS) entry which is preliminary data.</text>
</comment>
<dbReference type="PANTHER" id="PTHR44591">
    <property type="entry name" value="STRESS RESPONSE REGULATOR PROTEIN 1"/>
    <property type="match status" value="1"/>
</dbReference>
<evidence type="ECO:0000313" key="5">
    <source>
        <dbReference type="Proteomes" id="UP000295293"/>
    </source>
</evidence>
<dbReference type="InterPro" id="IPR050595">
    <property type="entry name" value="Bact_response_regulator"/>
</dbReference>